<feature type="compositionally biased region" description="Polar residues" evidence="9">
    <location>
        <begin position="669"/>
        <end position="682"/>
    </location>
</feature>
<name>A0A835TLB3_9ROSI</name>
<feature type="compositionally biased region" description="Basic residues" evidence="9">
    <location>
        <begin position="512"/>
        <end position="526"/>
    </location>
</feature>
<dbReference type="PROSITE" id="PS50103">
    <property type="entry name" value="ZF_C3H1"/>
    <property type="match status" value="2"/>
</dbReference>
<dbReference type="GO" id="GO:0008270">
    <property type="term" value="F:zinc ion binding"/>
    <property type="evidence" value="ECO:0007669"/>
    <property type="project" value="UniProtKB-KW"/>
</dbReference>
<evidence type="ECO:0000256" key="5">
    <source>
        <dbReference type="ARBA" id="ARBA00022884"/>
    </source>
</evidence>
<dbReference type="PROSITE" id="PS50102">
    <property type="entry name" value="RRM"/>
    <property type="match status" value="1"/>
</dbReference>
<feature type="compositionally biased region" description="Basic and acidic residues" evidence="9">
    <location>
        <begin position="458"/>
        <end position="472"/>
    </location>
</feature>
<dbReference type="Gene3D" id="3.30.70.330">
    <property type="match status" value="1"/>
</dbReference>
<dbReference type="EMBL" id="JADGMS010000001">
    <property type="protein sequence ID" value="KAF9690316.1"/>
    <property type="molecule type" value="Genomic_DNA"/>
</dbReference>
<evidence type="ECO:0000256" key="6">
    <source>
        <dbReference type="ARBA" id="ARBA00023125"/>
    </source>
</evidence>
<gene>
    <name evidence="12" type="ORF">SADUNF_Sadunf01G0182800</name>
</gene>
<feature type="compositionally biased region" description="Basic and acidic residues" evidence="9">
    <location>
        <begin position="151"/>
        <end position="164"/>
    </location>
</feature>
<sequence length="995" mass="116304">MTAKKEEEEEEEVTTAISRKEKRKEKKKLKRKQVRREIAEKEREEEERRLNDPEEQRRWKEMEEEEKERMERERKEFEERERQWMEVMERKRKEEEEERRKILEERAEEDGKENGCDEDDVWEYIEEGPAEIIWQENEIIVRKKKVRVPKKNADRQGTKEDADRPTSNPLPPQSEAFTEHQNASIVSAQQMLENVAQQVPNFGTELDKAHCPFHLKTGACRFGQRCSRVHFYPDKSCTLLIKNMYNGPGLAWEQDEGLEYTDEEVEHSYEEFYEDVHTEFLKYGELVNFKVCKNGSFHLRGNVYVHYKSLDSAILAHHSINGRYFAGKQVKCEFINLTRWKVAICGEFMKSRLKTCSHGSACNFIHCFRNPGGDYEWADWDRPAPRYWVKKMASLFGNSAESLYEKQTVEEKLRQTRISSNMLTADRDRLCGRKDSSCLSPLLSLYKWHDRTRRSRSRGMDHAIHSSHKSGDIEDDFPEGTRWRSHSKDDGSNSDGRQSDRDTKRERDRDRYRHRYHARKRSKHHSKVSERSPDYRENNSRSHEIDQNEELSDDGRIRHEHFGSTKSSGHWTRTFVDDDKDSKDETRRMDAYRLDRDINREKSRNHTGKSSRHQSRVRSPDDHGDGGRRTLDTDPSREGSPRDRDKHHHISKSLGNQSNVLESPDNHQDNGPITYSTNSSNDMLDRDRVRHFGRGRKRSEHSEMEFSDDEGASVKRLKGKSLVGKSDIRKSHLQRNPTAGHSTRGNYSSKETVDVNSPVESHKPDGNHVYGQVKKCSGRWESNGPGSRYNLSEEIDEQDRWEPESSEKDDDFKRTSVSVDGYESGSQCDRRSESYDKNSDYSYDEKMETDAWEYETGAVRLAFLVAQHQQSVNFTMGVCNDVLATGNAAVVMMERKMLKTALSVRGSYNMKRRFPNLGIHPRIYSLLMRSFIDTLENNVVHPLFNASKTKRTGEISVIDIVSFQVNLHQYLVGDCHVVGDCPPQQKEKEREKDSP</sequence>
<reference evidence="12 13" key="1">
    <citation type="submission" date="2020-10" db="EMBL/GenBank/DDBJ databases">
        <title>Plant Genome Project.</title>
        <authorList>
            <person name="Zhang R.-G."/>
        </authorList>
    </citation>
    <scope>NUCLEOTIDE SEQUENCE [LARGE SCALE GENOMIC DNA]</scope>
    <source>
        <strain evidence="12">FAFU-HL-1</strain>
        <tissue evidence="12">Leaf</tissue>
    </source>
</reference>
<protein>
    <recommendedName>
        <fullName evidence="14">Zinc finger CCCH domain-containing protein 5</fullName>
    </recommendedName>
</protein>
<dbReference type="GO" id="GO:0089701">
    <property type="term" value="C:U2AF complex"/>
    <property type="evidence" value="ECO:0007669"/>
    <property type="project" value="InterPro"/>
</dbReference>
<feature type="region of interest" description="Disordered" evidence="9">
    <location>
        <begin position="1"/>
        <end position="119"/>
    </location>
</feature>
<feature type="compositionally biased region" description="Basic and acidic residues" evidence="9">
    <location>
        <begin position="553"/>
        <end position="563"/>
    </location>
</feature>
<evidence type="ECO:0000313" key="12">
    <source>
        <dbReference type="EMBL" id="KAF9690316.1"/>
    </source>
</evidence>
<keyword evidence="1 8" id="KW-0479">Metal-binding</keyword>
<feature type="compositionally biased region" description="Polar residues" evidence="9">
    <location>
        <begin position="734"/>
        <end position="759"/>
    </location>
</feature>
<organism evidence="12 13">
    <name type="scientific">Salix dunnii</name>
    <dbReference type="NCBI Taxonomy" id="1413687"/>
    <lineage>
        <taxon>Eukaryota</taxon>
        <taxon>Viridiplantae</taxon>
        <taxon>Streptophyta</taxon>
        <taxon>Embryophyta</taxon>
        <taxon>Tracheophyta</taxon>
        <taxon>Spermatophyta</taxon>
        <taxon>Magnoliopsida</taxon>
        <taxon>eudicotyledons</taxon>
        <taxon>Gunneridae</taxon>
        <taxon>Pentapetalae</taxon>
        <taxon>rosids</taxon>
        <taxon>fabids</taxon>
        <taxon>Malpighiales</taxon>
        <taxon>Salicaceae</taxon>
        <taxon>Saliceae</taxon>
        <taxon>Salix</taxon>
    </lineage>
</organism>
<feature type="compositionally biased region" description="Acidic residues" evidence="9">
    <location>
        <begin position="106"/>
        <end position="119"/>
    </location>
</feature>
<keyword evidence="3 8" id="KW-0863">Zinc-finger</keyword>
<evidence type="ECO:0000259" key="11">
    <source>
        <dbReference type="PROSITE" id="PS50103"/>
    </source>
</evidence>
<evidence type="ECO:0000256" key="8">
    <source>
        <dbReference type="PROSITE-ProRule" id="PRU00723"/>
    </source>
</evidence>
<feature type="region of interest" description="Disordered" evidence="9">
    <location>
        <begin position="456"/>
        <end position="842"/>
    </location>
</feature>
<proteinExistence type="predicted"/>
<dbReference type="SMART" id="SM00356">
    <property type="entry name" value="ZnF_C3H1"/>
    <property type="match status" value="2"/>
</dbReference>
<accession>A0A835TLB3</accession>
<evidence type="ECO:0000256" key="7">
    <source>
        <dbReference type="PROSITE-ProRule" id="PRU00176"/>
    </source>
</evidence>
<dbReference type="InterPro" id="IPR003954">
    <property type="entry name" value="RRM_euk-type"/>
</dbReference>
<feature type="compositionally biased region" description="Basic and acidic residues" evidence="9">
    <location>
        <begin position="527"/>
        <end position="546"/>
    </location>
</feature>
<feature type="compositionally biased region" description="Basic residues" evidence="9">
    <location>
        <begin position="20"/>
        <end position="34"/>
    </location>
</feature>
<comment type="caution">
    <text evidence="12">The sequence shown here is derived from an EMBL/GenBank/DDBJ whole genome shotgun (WGS) entry which is preliminary data.</text>
</comment>
<keyword evidence="2" id="KW-0677">Repeat</keyword>
<feature type="compositionally biased region" description="Basic and acidic residues" evidence="9">
    <location>
        <begin position="618"/>
        <end position="644"/>
    </location>
</feature>
<evidence type="ECO:0000256" key="3">
    <source>
        <dbReference type="ARBA" id="ARBA00022771"/>
    </source>
</evidence>
<feature type="domain" description="RRM" evidence="10">
    <location>
        <begin position="237"/>
        <end position="337"/>
    </location>
</feature>
<dbReference type="Proteomes" id="UP000657918">
    <property type="component" value="Unassembled WGS sequence"/>
</dbReference>
<keyword evidence="4 8" id="KW-0862">Zinc</keyword>
<dbReference type="GO" id="GO:0000398">
    <property type="term" value="P:mRNA splicing, via spliceosome"/>
    <property type="evidence" value="ECO:0007669"/>
    <property type="project" value="InterPro"/>
</dbReference>
<dbReference type="AlphaFoldDB" id="A0A835TLB3"/>
<feature type="domain" description="C3H1-type" evidence="11">
    <location>
        <begin position="339"/>
        <end position="369"/>
    </location>
</feature>
<evidence type="ECO:0000259" key="10">
    <source>
        <dbReference type="PROSITE" id="PS50102"/>
    </source>
</evidence>
<evidence type="ECO:0000256" key="9">
    <source>
        <dbReference type="SAM" id="MobiDB-lite"/>
    </source>
</evidence>
<dbReference type="PRINTS" id="PR01848">
    <property type="entry name" value="U2AUXFACTOR"/>
</dbReference>
<dbReference type="GO" id="GO:0003677">
    <property type="term" value="F:DNA binding"/>
    <property type="evidence" value="ECO:0007669"/>
    <property type="project" value="UniProtKB-KW"/>
</dbReference>
<dbReference type="FunFam" id="3.30.70.330:FF:000318">
    <property type="entry name" value="Zinc finger CCCH domain-containing protein 5"/>
    <property type="match status" value="1"/>
</dbReference>
<dbReference type="InterPro" id="IPR000504">
    <property type="entry name" value="RRM_dom"/>
</dbReference>
<evidence type="ECO:0008006" key="14">
    <source>
        <dbReference type="Google" id="ProtNLM"/>
    </source>
</evidence>
<feature type="region of interest" description="Disordered" evidence="9">
    <location>
        <begin position="146"/>
        <end position="178"/>
    </location>
</feature>
<feature type="compositionally biased region" description="Basic and acidic residues" evidence="9">
    <location>
        <begin position="35"/>
        <end position="105"/>
    </location>
</feature>
<dbReference type="GO" id="GO:0003723">
    <property type="term" value="F:RNA binding"/>
    <property type="evidence" value="ECO:0007669"/>
    <property type="project" value="UniProtKB-UniRule"/>
</dbReference>
<dbReference type="CDD" id="cd12540">
    <property type="entry name" value="RRM_U2AFBPL"/>
    <property type="match status" value="1"/>
</dbReference>
<dbReference type="InterPro" id="IPR012677">
    <property type="entry name" value="Nucleotide-bd_a/b_plait_sf"/>
</dbReference>
<feature type="domain" description="C3H1-type" evidence="11">
    <location>
        <begin position="205"/>
        <end position="233"/>
    </location>
</feature>
<evidence type="ECO:0000313" key="13">
    <source>
        <dbReference type="Proteomes" id="UP000657918"/>
    </source>
</evidence>
<feature type="compositionally biased region" description="Basic and acidic residues" evidence="9">
    <location>
        <begin position="479"/>
        <end position="511"/>
    </location>
</feature>
<dbReference type="InterPro" id="IPR035979">
    <property type="entry name" value="RBD_domain_sf"/>
</dbReference>
<feature type="zinc finger region" description="C3H1-type" evidence="8">
    <location>
        <begin position="339"/>
        <end position="369"/>
    </location>
</feature>
<evidence type="ECO:0000256" key="1">
    <source>
        <dbReference type="ARBA" id="ARBA00022723"/>
    </source>
</evidence>
<feature type="compositionally biased region" description="Basic and acidic residues" evidence="9">
    <location>
        <begin position="798"/>
        <end position="814"/>
    </location>
</feature>
<dbReference type="InterPro" id="IPR009145">
    <property type="entry name" value="U2AF_small"/>
</dbReference>
<dbReference type="Pfam" id="PF00642">
    <property type="entry name" value="zf-CCCH"/>
    <property type="match status" value="1"/>
</dbReference>
<evidence type="ECO:0000256" key="2">
    <source>
        <dbReference type="ARBA" id="ARBA00022737"/>
    </source>
</evidence>
<dbReference type="SMART" id="SM00360">
    <property type="entry name" value="RRM"/>
    <property type="match status" value="1"/>
</dbReference>
<dbReference type="OrthoDB" id="423462at2759"/>
<feature type="compositionally biased region" description="Basic and acidic residues" evidence="9">
    <location>
        <begin position="828"/>
        <end position="842"/>
    </location>
</feature>
<feature type="zinc finger region" description="C3H1-type" evidence="8">
    <location>
        <begin position="205"/>
        <end position="233"/>
    </location>
</feature>
<feature type="compositionally biased region" description="Basic and acidic residues" evidence="9">
    <location>
        <begin position="575"/>
        <end position="604"/>
    </location>
</feature>
<dbReference type="SMART" id="SM00361">
    <property type="entry name" value="RRM_1"/>
    <property type="match status" value="1"/>
</dbReference>
<keyword evidence="13" id="KW-1185">Reference proteome</keyword>
<dbReference type="InterPro" id="IPR000571">
    <property type="entry name" value="Znf_CCCH"/>
</dbReference>
<dbReference type="PANTHER" id="PTHR12620">
    <property type="entry name" value="U2 SNRNP AUXILIARY FACTOR, SMALL SUBUNIT"/>
    <property type="match status" value="1"/>
</dbReference>
<feature type="compositionally biased region" description="Basic residues" evidence="9">
    <location>
        <begin position="605"/>
        <end position="616"/>
    </location>
</feature>
<evidence type="ECO:0000256" key="4">
    <source>
        <dbReference type="ARBA" id="ARBA00022833"/>
    </source>
</evidence>
<dbReference type="SUPFAM" id="SSF54928">
    <property type="entry name" value="RNA-binding domain, RBD"/>
    <property type="match status" value="1"/>
</dbReference>
<keyword evidence="5 7" id="KW-0694">RNA-binding</keyword>
<keyword evidence="6" id="KW-0238">DNA-binding</keyword>